<accession>A0A2W2G7U4</accession>
<dbReference type="GO" id="GO:0008757">
    <property type="term" value="F:S-adenosylmethionine-dependent methyltransferase activity"/>
    <property type="evidence" value="ECO:0007669"/>
    <property type="project" value="InterPro"/>
</dbReference>
<comment type="caution">
    <text evidence="2">The sequence shown here is derived from an EMBL/GenBank/DDBJ whole genome shotgun (WGS) entry which is preliminary data.</text>
</comment>
<evidence type="ECO:0000313" key="2">
    <source>
        <dbReference type="EMBL" id="PZG45876.1"/>
    </source>
</evidence>
<dbReference type="InterPro" id="IPR013216">
    <property type="entry name" value="Methyltransf_11"/>
</dbReference>
<proteinExistence type="predicted"/>
<dbReference type="PANTHER" id="PTHR42912">
    <property type="entry name" value="METHYLTRANSFERASE"/>
    <property type="match status" value="1"/>
</dbReference>
<gene>
    <name evidence="2" type="ORF">C1I98_15095</name>
</gene>
<dbReference type="RefSeq" id="WP_111167847.1">
    <property type="nucleotide sequence ID" value="NZ_POUA01000102.1"/>
</dbReference>
<reference evidence="2 3" key="1">
    <citation type="submission" date="2018-01" db="EMBL/GenBank/DDBJ databases">
        <title>Draft genome sequence of Sphaerisporangium sp. 7K107.</title>
        <authorList>
            <person name="Sahin N."/>
            <person name="Saygin H."/>
            <person name="Ay H."/>
        </authorList>
    </citation>
    <scope>NUCLEOTIDE SEQUENCE [LARGE SCALE GENOMIC DNA]</scope>
    <source>
        <strain evidence="2 3">7K107</strain>
    </source>
</reference>
<dbReference type="EMBL" id="POUA01000102">
    <property type="protein sequence ID" value="PZG45876.1"/>
    <property type="molecule type" value="Genomic_DNA"/>
</dbReference>
<dbReference type="GO" id="GO:0032259">
    <property type="term" value="P:methylation"/>
    <property type="evidence" value="ECO:0007669"/>
    <property type="project" value="UniProtKB-KW"/>
</dbReference>
<dbReference type="PANTHER" id="PTHR42912:SF80">
    <property type="entry name" value="METHYLTRANSFERASE DOMAIN-CONTAINING PROTEIN"/>
    <property type="match status" value="1"/>
</dbReference>
<dbReference type="CDD" id="cd02440">
    <property type="entry name" value="AdoMet_MTases"/>
    <property type="match status" value="1"/>
</dbReference>
<dbReference type="Pfam" id="PF08241">
    <property type="entry name" value="Methyltransf_11"/>
    <property type="match status" value="1"/>
</dbReference>
<keyword evidence="3" id="KW-1185">Reference proteome</keyword>
<evidence type="ECO:0000259" key="1">
    <source>
        <dbReference type="Pfam" id="PF08241"/>
    </source>
</evidence>
<dbReference type="SUPFAM" id="SSF53335">
    <property type="entry name" value="S-adenosyl-L-methionine-dependent methyltransferases"/>
    <property type="match status" value="1"/>
</dbReference>
<dbReference type="Gene3D" id="3.40.50.150">
    <property type="entry name" value="Vaccinia Virus protein VP39"/>
    <property type="match status" value="1"/>
</dbReference>
<organism evidence="2 3">
    <name type="scientific">Spongiactinospora gelatinilytica</name>
    <dbReference type="NCBI Taxonomy" id="2666298"/>
    <lineage>
        <taxon>Bacteria</taxon>
        <taxon>Bacillati</taxon>
        <taxon>Actinomycetota</taxon>
        <taxon>Actinomycetes</taxon>
        <taxon>Streptosporangiales</taxon>
        <taxon>Streptosporangiaceae</taxon>
        <taxon>Spongiactinospora</taxon>
    </lineage>
</organism>
<keyword evidence="2" id="KW-0808">Transferase</keyword>
<dbReference type="AlphaFoldDB" id="A0A2W2G7U4"/>
<dbReference type="InterPro" id="IPR029063">
    <property type="entry name" value="SAM-dependent_MTases_sf"/>
</dbReference>
<name>A0A2W2G7U4_9ACTN</name>
<dbReference type="Proteomes" id="UP000248544">
    <property type="component" value="Unassembled WGS sequence"/>
</dbReference>
<keyword evidence="2" id="KW-0489">Methyltransferase</keyword>
<feature type="domain" description="Methyltransferase type 11" evidence="1">
    <location>
        <begin position="72"/>
        <end position="170"/>
    </location>
</feature>
<dbReference type="InterPro" id="IPR050508">
    <property type="entry name" value="Methyltransf_Superfamily"/>
</dbReference>
<evidence type="ECO:0000313" key="3">
    <source>
        <dbReference type="Proteomes" id="UP000248544"/>
    </source>
</evidence>
<sequence length="298" mass="33292">MDFRTPELDQLGATLPSTYFQLSTSDARDRYFADTRMLDGKQLAHNRFRTNPRTMADHLLEQMALTGRERWLDLGCGNGFVAEQIRPHLASGKIVGLDIAPGVLEAARTRMAGVATPCEWVEGSADDLSAFADDAFDRVTAIYMMHYVPDIDTCLHEAARVLAPGGRFILTTDRPDSMVEMFDAHFSAMRQMNAPEYLFKSTPKGRISLLNGHEQLTAHFAEIDLQTWQDQLRFTAVGPFLDFYAAHNYCCAASAPGDGLEPGFFTELRERVGEHAQMVIDRDGFFAVTKFTGSFICQ</sequence>
<protein>
    <submittedName>
        <fullName evidence="2">Class I SAM-dependent methyltransferase</fullName>
    </submittedName>
</protein>